<evidence type="ECO:0000313" key="3">
    <source>
        <dbReference type="EMBL" id="KZP16524.1"/>
    </source>
</evidence>
<name>A0A166F7S3_9AGAM</name>
<dbReference type="STRING" id="436010.A0A166F7S3"/>
<dbReference type="OrthoDB" id="3257768at2759"/>
<evidence type="ECO:0000313" key="4">
    <source>
        <dbReference type="Proteomes" id="UP000076532"/>
    </source>
</evidence>
<dbReference type="Pfam" id="PF18803">
    <property type="entry name" value="CxC2"/>
    <property type="match status" value="1"/>
</dbReference>
<dbReference type="EMBL" id="KV417592">
    <property type="protein sequence ID" value="KZP16524.1"/>
    <property type="molecule type" value="Genomic_DNA"/>
</dbReference>
<feature type="compositionally biased region" description="Acidic residues" evidence="1">
    <location>
        <begin position="46"/>
        <end position="58"/>
    </location>
</feature>
<dbReference type="AlphaFoldDB" id="A0A166F7S3"/>
<feature type="region of interest" description="Disordered" evidence="1">
    <location>
        <begin position="815"/>
        <end position="836"/>
    </location>
</feature>
<gene>
    <name evidence="3" type="ORF">FIBSPDRAFT_957932</name>
</gene>
<organism evidence="3 4">
    <name type="scientific">Athelia psychrophila</name>
    <dbReference type="NCBI Taxonomy" id="1759441"/>
    <lineage>
        <taxon>Eukaryota</taxon>
        <taxon>Fungi</taxon>
        <taxon>Dikarya</taxon>
        <taxon>Basidiomycota</taxon>
        <taxon>Agaricomycotina</taxon>
        <taxon>Agaricomycetes</taxon>
        <taxon>Agaricomycetidae</taxon>
        <taxon>Atheliales</taxon>
        <taxon>Atheliaceae</taxon>
        <taxon>Athelia</taxon>
    </lineage>
</organism>
<proteinExistence type="predicted"/>
<sequence length="836" mass="94635">MSHVNRPVELVDLSSLLATEVVEDSAMVDAQFDSFSHVSTVAFSVDDDIVEDPEDDQRGDDGGEEKHVKDSVRLSTEWLPHRQTYLDEFIRLEGLGDEEELTPCSHCPESHTALAEYKCQDCFGGEMLCKQCMANTHVFSPFHNILQWTGSFFSKTSLYEIGLRLYLGHSGRPCPVAHDIVQAFTVIDTSGVHTIKLVYCGCAGHVPFNIHLLRARLFPATIRSPHSAFTFDILNTFHLLNTQGKLSLYHFYNAIHCKSDNAGFRGLKDRYDEMRPIVHLWRHLKMLKRAGHGHDPRGVDATRMGECAVECPACPHPGRNLPSGWENAPECVSWLYALIVTIDANFRLKLKDRGLKDDPPLGDGWAHMVKTGPYKAYIDKYGNQIEPPICDSELRAADHTTSRTSTAFKASGVGGAICGRHGLVMKNGLGDLQKGEHQANIDFIWSKNLSKRVKQLPSSMQPDPEILLQAKHVHPKMHLHNHGQPCQLNYNLNYIRYSGQSNCEDPERFWAWENPASMSTCEMTDGAHYETISDHAAAWNWRKIVTFDTRLLKAIKVAVHMKSKSNTAFTNFDLTSPRDVVDAWGQLVAAWDKDQSQKNLVMFDLAEEEAEQSCQGNTQVHETSPSRFLQRGLDLEDQQRKLKTLMQEKKTTLLRKTELLEKRNALRHQIDTWMVLQDLYMPEARHACASAAPSTMAYAEDETLYLPSQMPPSLRTSSTMVALLNKERCLRIGQADDALHEVRRQLWISSTVLEFKRGQHLASQKITTRTRDLILNFRAKTMAAADHYTAAFDVLKELDPGGDWTLSFKPLNTATDLQMPRREEDDDKAENRRELS</sequence>
<dbReference type="Proteomes" id="UP000076532">
    <property type="component" value="Unassembled WGS sequence"/>
</dbReference>
<dbReference type="Pfam" id="PF18758">
    <property type="entry name" value="KDZ"/>
    <property type="match status" value="1"/>
</dbReference>
<feature type="region of interest" description="Disordered" evidence="1">
    <location>
        <begin position="46"/>
        <end position="69"/>
    </location>
</feature>
<keyword evidence="4" id="KW-1185">Reference proteome</keyword>
<feature type="domain" description="CxC2-like cysteine cluster KDZ transposase-associated" evidence="2">
    <location>
        <begin position="158"/>
        <end position="263"/>
    </location>
</feature>
<dbReference type="InterPro" id="IPR041457">
    <property type="entry name" value="CxC2_KDZ-assoc"/>
</dbReference>
<feature type="compositionally biased region" description="Basic and acidic residues" evidence="1">
    <location>
        <begin position="59"/>
        <end position="69"/>
    </location>
</feature>
<evidence type="ECO:0000259" key="2">
    <source>
        <dbReference type="Pfam" id="PF18803"/>
    </source>
</evidence>
<evidence type="ECO:0000256" key="1">
    <source>
        <dbReference type="SAM" id="MobiDB-lite"/>
    </source>
</evidence>
<reference evidence="3 4" key="1">
    <citation type="journal article" date="2016" name="Mol. Biol. Evol.">
        <title>Comparative Genomics of Early-Diverging Mushroom-Forming Fungi Provides Insights into the Origins of Lignocellulose Decay Capabilities.</title>
        <authorList>
            <person name="Nagy L.G."/>
            <person name="Riley R."/>
            <person name="Tritt A."/>
            <person name="Adam C."/>
            <person name="Daum C."/>
            <person name="Floudas D."/>
            <person name="Sun H."/>
            <person name="Yadav J.S."/>
            <person name="Pangilinan J."/>
            <person name="Larsson K.H."/>
            <person name="Matsuura K."/>
            <person name="Barry K."/>
            <person name="Labutti K."/>
            <person name="Kuo R."/>
            <person name="Ohm R.A."/>
            <person name="Bhattacharya S.S."/>
            <person name="Shirouzu T."/>
            <person name="Yoshinaga Y."/>
            <person name="Martin F.M."/>
            <person name="Grigoriev I.V."/>
            <person name="Hibbett D.S."/>
        </authorList>
    </citation>
    <scope>NUCLEOTIDE SEQUENCE [LARGE SCALE GENOMIC DNA]</scope>
    <source>
        <strain evidence="3 4">CBS 109695</strain>
    </source>
</reference>
<protein>
    <recommendedName>
        <fullName evidence="2">CxC2-like cysteine cluster KDZ transposase-associated domain-containing protein</fullName>
    </recommendedName>
</protein>
<dbReference type="InterPro" id="IPR040521">
    <property type="entry name" value="KDZ"/>
</dbReference>
<feature type="compositionally biased region" description="Basic and acidic residues" evidence="1">
    <location>
        <begin position="819"/>
        <end position="836"/>
    </location>
</feature>
<accession>A0A166F7S3</accession>